<dbReference type="Gene3D" id="3.30.700.10">
    <property type="entry name" value="Glycoprotein, Type 4 Pilin"/>
    <property type="match status" value="1"/>
</dbReference>
<dbReference type="PANTHER" id="PTHR30093:SF2">
    <property type="entry name" value="TYPE II SECRETION SYSTEM PROTEIN H"/>
    <property type="match status" value="1"/>
</dbReference>
<dbReference type="SUPFAM" id="SSF54523">
    <property type="entry name" value="Pili subunits"/>
    <property type="match status" value="1"/>
</dbReference>
<accession>A0A5B9QK42</accession>
<keyword evidence="3" id="KW-1185">Reference proteome</keyword>
<dbReference type="InterPro" id="IPR045584">
    <property type="entry name" value="Pilin-like"/>
</dbReference>
<dbReference type="InterPro" id="IPR012902">
    <property type="entry name" value="N_methyl_site"/>
</dbReference>
<dbReference type="Pfam" id="PF07596">
    <property type="entry name" value="SBP_bac_10"/>
    <property type="match status" value="1"/>
</dbReference>
<dbReference type="AlphaFoldDB" id="A0A5B9QK42"/>
<evidence type="ECO:0000313" key="2">
    <source>
        <dbReference type="EMBL" id="QEG39477.1"/>
    </source>
</evidence>
<feature type="domain" description="DUF1559" evidence="1">
    <location>
        <begin position="31"/>
        <end position="331"/>
    </location>
</feature>
<dbReference type="KEGG" id="rul:UC8_14720"/>
<gene>
    <name evidence="2" type="ORF">UC8_14720</name>
</gene>
<dbReference type="PROSITE" id="PS00409">
    <property type="entry name" value="PROKAR_NTER_METHYL"/>
    <property type="match status" value="1"/>
</dbReference>
<dbReference type="NCBIfam" id="TIGR04294">
    <property type="entry name" value="pre_pil_HX9DG"/>
    <property type="match status" value="1"/>
</dbReference>
<reference evidence="2 3" key="1">
    <citation type="submission" date="2019-08" db="EMBL/GenBank/DDBJ databases">
        <title>Deep-cultivation of Planctomycetes and their phenomic and genomic characterization uncovers novel biology.</title>
        <authorList>
            <person name="Wiegand S."/>
            <person name="Jogler M."/>
            <person name="Boedeker C."/>
            <person name="Pinto D."/>
            <person name="Vollmers J."/>
            <person name="Rivas-Marin E."/>
            <person name="Kohn T."/>
            <person name="Peeters S.H."/>
            <person name="Heuer A."/>
            <person name="Rast P."/>
            <person name="Oberbeckmann S."/>
            <person name="Bunk B."/>
            <person name="Jeske O."/>
            <person name="Meyerdierks A."/>
            <person name="Storesund J.E."/>
            <person name="Kallscheuer N."/>
            <person name="Luecker S."/>
            <person name="Lage O.M."/>
            <person name="Pohl T."/>
            <person name="Merkel B.J."/>
            <person name="Hornburger P."/>
            <person name="Mueller R.-W."/>
            <person name="Bruemmer F."/>
            <person name="Labrenz M."/>
            <person name="Spormann A.M."/>
            <person name="Op den Camp H."/>
            <person name="Overmann J."/>
            <person name="Amann R."/>
            <person name="Jetten M.S.M."/>
            <person name="Mascher T."/>
            <person name="Medema M.H."/>
            <person name="Devos D.P."/>
            <person name="Kaster A.-K."/>
            <person name="Ovreas L."/>
            <person name="Rohde M."/>
            <person name="Galperin M.Y."/>
            <person name="Jogler C."/>
        </authorList>
    </citation>
    <scope>NUCLEOTIDE SEQUENCE [LARGE SCALE GENOMIC DNA]</scope>
    <source>
        <strain evidence="2 3">UC8</strain>
    </source>
</reference>
<organism evidence="2 3">
    <name type="scientific">Roseimaritima ulvae</name>
    <dbReference type="NCBI Taxonomy" id="980254"/>
    <lineage>
        <taxon>Bacteria</taxon>
        <taxon>Pseudomonadati</taxon>
        <taxon>Planctomycetota</taxon>
        <taxon>Planctomycetia</taxon>
        <taxon>Pirellulales</taxon>
        <taxon>Pirellulaceae</taxon>
        <taxon>Roseimaritima</taxon>
    </lineage>
</organism>
<dbReference type="Pfam" id="PF07963">
    <property type="entry name" value="N_methyl"/>
    <property type="match status" value="1"/>
</dbReference>
<name>A0A5B9QK42_9BACT</name>
<dbReference type="InterPro" id="IPR011453">
    <property type="entry name" value="DUF1559"/>
</dbReference>
<evidence type="ECO:0000259" key="1">
    <source>
        <dbReference type="Pfam" id="PF07596"/>
    </source>
</evidence>
<dbReference type="PANTHER" id="PTHR30093">
    <property type="entry name" value="GENERAL SECRETION PATHWAY PROTEIN G"/>
    <property type="match status" value="1"/>
</dbReference>
<dbReference type="EMBL" id="CP042914">
    <property type="protein sequence ID" value="QEG39477.1"/>
    <property type="molecule type" value="Genomic_DNA"/>
</dbReference>
<dbReference type="Proteomes" id="UP000325286">
    <property type="component" value="Chromosome"/>
</dbReference>
<protein>
    <submittedName>
        <fullName evidence="2">Putative major pilin subunit</fullName>
    </submittedName>
</protein>
<dbReference type="RefSeq" id="WP_202908831.1">
    <property type="nucleotide sequence ID" value="NZ_CP042914.1"/>
</dbReference>
<sequence>MVQRKGFTLVELLVVIAIIGVLVGLLLPAVQSAREAARRMSCQNNIRQLALASHNFESTHNHFPPGLTTYTYTRPRSTRVSDWYGETVFVHLLPYIEGNNIHDMWDWSGTYQAALNNTTDPANTRLRNRNAATAQPMSTYLCPSDLLNETVIELDYQLAGYPLGFFAMTSYLANCGTHSTYFRDADMQNNGVFFMTGEDSQPETYQHNLTDGEQPATFSSLRDGTSNTLLFGERFHYDPIFDEKLYNHPAKYSRYPINKWGAWTWTGGGNGTTHVFGSSRVPINYSTPVSAPVGYASVNLRMSAFGSGHPGGANFAFADGSTRYLSETVNFALFQALSTKAEGELIDYSNGAY</sequence>
<dbReference type="NCBIfam" id="TIGR02532">
    <property type="entry name" value="IV_pilin_GFxxxE"/>
    <property type="match status" value="1"/>
</dbReference>
<dbReference type="InterPro" id="IPR027558">
    <property type="entry name" value="Pre_pil_HX9DG_C"/>
</dbReference>
<evidence type="ECO:0000313" key="3">
    <source>
        <dbReference type="Proteomes" id="UP000325286"/>
    </source>
</evidence>
<proteinExistence type="predicted"/>